<feature type="domain" description="Glycosyltransferase family 28 N-terminal" evidence="11">
    <location>
        <begin position="3"/>
        <end position="143"/>
    </location>
</feature>
<feature type="binding site" evidence="10">
    <location>
        <position position="124"/>
    </location>
    <ligand>
        <name>UDP-N-acetyl-alpha-D-glucosamine</name>
        <dbReference type="ChEBI" id="CHEBI:57705"/>
    </ligand>
</feature>
<name>R7RRE3_9CLOT</name>
<comment type="caution">
    <text evidence="13">The sequence shown here is derived from an EMBL/GenBank/DDBJ whole genome shotgun (WGS) entry which is preliminary data.</text>
</comment>
<dbReference type="GO" id="GO:0051301">
    <property type="term" value="P:cell division"/>
    <property type="evidence" value="ECO:0007669"/>
    <property type="project" value="UniProtKB-KW"/>
</dbReference>
<dbReference type="HAMAP" id="MF_00033">
    <property type="entry name" value="MurG"/>
    <property type="match status" value="1"/>
</dbReference>
<dbReference type="GO" id="GO:0005975">
    <property type="term" value="P:carbohydrate metabolic process"/>
    <property type="evidence" value="ECO:0007669"/>
    <property type="project" value="InterPro"/>
</dbReference>
<dbReference type="GO" id="GO:0005886">
    <property type="term" value="C:plasma membrane"/>
    <property type="evidence" value="ECO:0007669"/>
    <property type="project" value="UniProtKB-SubCell"/>
</dbReference>
<feature type="domain" description="Glycosyl transferase family 28 C-terminal" evidence="12">
    <location>
        <begin position="189"/>
        <end position="356"/>
    </location>
</feature>
<keyword evidence="8 10" id="KW-0131">Cell cycle</keyword>
<evidence type="ECO:0000259" key="11">
    <source>
        <dbReference type="Pfam" id="PF03033"/>
    </source>
</evidence>
<dbReference type="GO" id="GO:0009252">
    <property type="term" value="P:peptidoglycan biosynthetic process"/>
    <property type="evidence" value="ECO:0007669"/>
    <property type="project" value="UniProtKB-UniRule"/>
</dbReference>
<dbReference type="GO" id="GO:0071555">
    <property type="term" value="P:cell wall organization"/>
    <property type="evidence" value="ECO:0007669"/>
    <property type="project" value="UniProtKB-KW"/>
</dbReference>
<comment type="similarity">
    <text evidence="10">Belongs to the glycosyltransferase 28 family. MurG subfamily.</text>
</comment>
<keyword evidence="9 10" id="KW-0961">Cell wall biogenesis/degradation</keyword>
<comment type="subcellular location">
    <subcellularLocation>
        <location evidence="10">Cell membrane</location>
        <topology evidence="10">Peripheral membrane protein</topology>
        <orientation evidence="10">Cytoplasmic side</orientation>
    </subcellularLocation>
</comment>
<dbReference type="InterPro" id="IPR006009">
    <property type="entry name" value="GlcNAc_MurG"/>
</dbReference>
<dbReference type="GO" id="GO:0051991">
    <property type="term" value="F:UDP-N-acetyl-D-glucosamine:N-acetylmuramoyl-L-alanyl-D-glutamyl-meso-2,6-diaminopimelyl-D-alanyl-D-alanine-diphosphoundecaprenol 4-beta-N-acetylglucosaminlytransferase activity"/>
    <property type="evidence" value="ECO:0007669"/>
    <property type="project" value="RHEA"/>
</dbReference>
<evidence type="ECO:0000256" key="4">
    <source>
        <dbReference type="ARBA" id="ARBA00022679"/>
    </source>
</evidence>
<dbReference type="RefSeq" id="WP_018661350.1">
    <property type="nucleotide sequence ID" value="NZ_HF952018.1"/>
</dbReference>
<dbReference type="PANTHER" id="PTHR21015:SF22">
    <property type="entry name" value="GLYCOSYLTRANSFERASE"/>
    <property type="match status" value="1"/>
</dbReference>
<dbReference type="eggNOG" id="COG0707">
    <property type="taxonomic scope" value="Bacteria"/>
</dbReference>
<dbReference type="Proteomes" id="UP000014923">
    <property type="component" value="Unassembled WGS sequence"/>
</dbReference>
<dbReference type="Pfam" id="PF04101">
    <property type="entry name" value="Glyco_tran_28_C"/>
    <property type="match status" value="1"/>
</dbReference>
<evidence type="ECO:0000256" key="2">
    <source>
        <dbReference type="ARBA" id="ARBA00022618"/>
    </source>
</evidence>
<evidence type="ECO:0000256" key="9">
    <source>
        <dbReference type="ARBA" id="ARBA00023316"/>
    </source>
</evidence>
<dbReference type="SUPFAM" id="SSF53756">
    <property type="entry name" value="UDP-Glycosyltransferase/glycogen phosphorylase"/>
    <property type="match status" value="1"/>
</dbReference>
<keyword evidence="3 10" id="KW-0328">Glycosyltransferase</keyword>
<keyword evidence="5 10" id="KW-0133">Cell shape</keyword>
<keyword evidence="14" id="KW-1185">Reference proteome</keyword>
<comment type="catalytic activity">
    <reaction evidence="10">
        <text>di-trans,octa-cis-undecaprenyl diphospho-N-acetyl-alpha-D-muramoyl-L-alanyl-D-glutamyl-meso-2,6-diaminopimeloyl-D-alanyl-D-alanine + UDP-N-acetyl-alpha-D-glucosamine = di-trans,octa-cis-undecaprenyl diphospho-[N-acetyl-alpha-D-glucosaminyl-(1-&gt;4)]-N-acetyl-alpha-D-muramoyl-L-alanyl-D-glutamyl-meso-2,6-diaminopimeloyl-D-alanyl-D-alanine + UDP + H(+)</text>
        <dbReference type="Rhea" id="RHEA:31227"/>
        <dbReference type="ChEBI" id="CHEBI:15378"/>
        <dbReference type="ChEBI" id="CHEBI:57705"/>
        <dbReference type="ChEBI" id="CHEBI:58223"/>
        <dbReference type="ChEBI" id="CHEBI:61387"/>
        <dbReference type="ChEBI" id="CHEBI:61388"/>
        <dbReference type="EC" id="2.4.1.227"/>
    </reaction>
</comment>
<evidence type="ECO:0000256" key="3">
    <source>
        <dbReference type="ARBA" id="ARBA00022676"/>
    </source>
</evidence>
<dbReference type="Gene3D" id="3.40.50.2000">
    <property type="entry name" value="Glycogen Phosphorylase B"/>
    <property type="match status" value="2"/>
</dbReference>
<evidence type="ECO:0000256" key="6">
    <source>
        <dbReference type="ARBA" id="ARBA00022984"/>
    </source>
</evidence>
<comment type="pathway">
    <text evidence="10">Cell wall biogenesis; peptidoglycan biosynthesis.</text>
</comment>
<reference evidence="13" key="1">
    <citation type="submission" date="2013-03" db="EMBL/GenBank/DDBJ databases">
        <title>Draft genome sequence of the hydrogen-ethanol-producing anaerobic alkalithermophilic Caloramator celere.</title>
        <authorList>
            <person name="Ciranna A."/>
            <person name="Larjo A."/>
            <person name="Kivisto A."/>
            <person name="Santala V."/>
            <person name="Roos C."/>
            <person name="Karp M."/>
        </authorList>
    </citation>
    <scope>NUCLEOTIDE SEQUENCE [LARGE SCALE GENOMIC DNA]</scope>
    <source>
        <strain evidence="13">DSM 8682</strain>
    </source>
</reference>
<organism evidence="13 14">
    <name type="scientific">Thermobrachium celere DSM 8682</name>
    <dbReference type="NCBI Taxonomy" id="941824"/>
    <lineage>
        <taxon>Bacteria</taxon>
        <taxon>Bacillati</taxon>
        <taxon>Bacillota</taxon>
        <taxon>Clostridia</taxon>
        <taxon>Eubacteriales</taxon>
        <taxon>Clostridiaceae</taxon>
        <taxon>Thermobrachium</taxon>
    </lineage>
</organism>
<comment type="function">
    <text evidence="10">Cell wall formation. Catalyzes the transfer of a GlcNAc subunit on undecaprenyl-pyrophosphoryl-MurNAc-pentapeptide (lipid intermediate I) to form undecaprenyl-pyrophosphoryl-MurNAc-(pentapeptide)GlcNAc (lipid intermediate II).</text>
</comment>
<feature type="binding site" evidence="10">
    <location>
        <begin position="10"/>
        <end position="12"/>
    </location>
    <ligand>
        <name>UDP-N-acetyl-alpha-D-glucosamine</name>
        <dbReference type="ChEBI" id="CHEBI:57705"/>
    </ligand>
</feature>
<keyword evidence="4 10" id="KW-0808">Transferase</keyword>
<dbReference type="UniPathway" id="UPA00219"/>
<evidence type="ECO:0000313" key="14">
    <source>
        <dbReference type="Proteomes" id="UP000014923"/>
    </source>
</evidence>
<dbReference type="NCBIfam" id="TIGR01133">
    <property type="entry name" value="murG"/>
    <property type="match status" value="1"/>
</dbReference>
<keyword evidence="1 10" id="KW-1003">Cell membrane</keyword>
<gene>
    <name evidence="10" type="primary">murG</name>
    <name evidence="13" type="ORF">TCEL_01744</name>
</gene>
<keyword evidence="2 10" id="KW-0132">Cell division</keyword>
<evidence type="ECO:0000256" key="5">
    <source>
        <dbReference type="ARBA" id="ARBA00022960"/>
    </source>
</evidence>
<feature type="binding site" evidence="10">
    <location>
        <position position="298"/>
    </location>
    <ligand>
        <name>UDP-N-acetyl-alpha-D-glucosamine</name>
        <dbReference type="ChEBI" id="CHEBI:57705"/>
    </ligand>
</feature>
<evidence type="ECO:0000259" key="12">
    <source>
        <dbReference type="Pfam" id="PF04101"/>
    </source>
</evidence>
<protein>
    <recommendedName>
        <fullName evidence="10">UDP-N-acetylglucosamine--N-acetylmuramyl-(pentapeptide) pyrophosphoryl-undecaprenol N-acetylglucosamine transferase</fullName>
        <ecNumber evidence="10">2.4.1.227</ecNumber>
    </recommendedName>
    <alternativeName>
        <fullName evidence="10">Undecaprenyl-PP-MurNAc-pentapeptide-UDPGlcNAc GlcNAc transferase</fullName>
    </alternativeName>
</protein>
<dbReference type="EMBL" id="CAVN010000091">
    <property type="protein sequence ID" value="CDF57830.1"/>
    <property type="molecule type" value="Genomic_DNA"/>
</dbReference>
<comment type="caution">
    <text evidence="10">Lacks conserved residue(s) required for the propagation of feature annotation.</text>
</comment>
<dbReference type="OrthoDB" id="9808936at2"/>
<dbReference type="EC" id="2.4.1.227" evidence="10"/>
<dbReference type="InterPro" id="IPR007235">
    <property type="entry name" value="Glyco_trans_28_C"/>
</dbReference>
<keyword evidence="6 10" id="KW-0573">Peptidoglycan synthesis</keyword>
<feature type="binding site" evidence="10">
    <location>
        <position position="165"/>
    </location>
    <ligand>
        <name>UDP-N-acetyl-alpha-D-glucosamine</name>
        <dbReference type="ChEBI" id="CHEBI:57705"/>
    </ligand>
</feature>
<evidence type="ECO:0000256" key="7">
    <source>
        <dbReference type="ARBA" id="ARBA00023136"/>
    </source>
</evidence>
<dbReference type="PANTHER" id="PTHR21015">
    <property type="entry name" value="UDP-N-ACETYLGLUCOSAMINE--N-ACETYLMURAMYL-(PENTAPEPTIDE) PYROPHOSPHORYL-UNDECAPRENOL N-ACETYLGLUCOSAMINE TRANSFERASE 1"/>
    <property type="match status" value="1"/>
</dbReference>
<evidence type="ECO:0000256" key="8">
    <source>
        <dbReference type="ARBA" id="ARBA00023306"/>
    </source>
</evidence>
<dbReference type="HOGENOM" id="CLU_037404_0_1_9"/>
<keyword evidence="7 10" id="KW-0472">Membrane</keyword>
<evidence type="ECO:0000256" key="1">
    <source>
        <dbReference type="ARBA" id="ARBA00022475"/>
    </source>
</evidence>
<proteinExistence type="inferred from homology"/>
<dbReference type="AlphaFoldDB" id="R7RRE3"/>
<accession>R7RRE3</accession>
<dbReference type="Pfam" id="PF03033">
    <property type="entry name" value="Glyco_transf_28"/>
    <property type="match status" value="1"/>
</dbReference>
<feature type="binding site" evidence="10">
    <location>
        <position position="195"/>
    </location>
    <ligand>
        <name>UDP-N-acetyl-alpha-D-glucosamine</name>
        <dbReference type="ChEBI" id="CHEBI:57705"/>
    </ligand>
</feature>
<evidence type="ECO:0000256" key="10">
    <source>
        <dbReference type="HAMAP-Rule" id="MF_00033"/>
    </source>
</evidence>
<evidence type="ECO:0000313" key="13">
    <source>
        <dbReference type="EMBL" id="CDF57830.1"/>
    </source>
</evidence>
<sequence length="366" mass="40023">MKVIITGGGTGGHIYPGVAIAKKLQEKYKKVEILFVGSENGLEGKLVPKEGYKIKLIPVEGLNKKFSFRTIKSVIKVIKGFGKAGKIINEFKPDIVIGTGGYVCGPVVMQAALKGIPTIIHEQNAFPGVTNKLLSHFVDRIAISFVESEKYFPKNKVVYTGNPVRSQILNSNKEKAIQSLGLEKNKPILLVVGGSRGAKNINNAVVDILGDLNNNNIQLIFITGENNYKEVMDKVNSKYNLSVMKGIKILPYAFNMHDVLAASDLIISRAGATIISEITALGKPSILIPSPYVANNHQEYNARALEEKGACIVIKESQLNGDILKDQIINIINNKEILKNMSIASKRLSKIDAADKIVNIIEEYVK</sequence>
<dbReference type="CDD" id="cd03785">
    <property type="entry name" value="GT28_MurG"/>
    <property type="match status" value="1"/>
</dbReference>
<dbReference type="InterPro" id="IPR004276">
    <property type="entry name" value="GlycoTrans_28_N"/>
</dbReference>
<dbReference type="GO" id="GO:0050511">
    <property type="term" value="F:undecaprenyldiphospho-muramoylpentapeptide beta-N-acetylglucosaminyltransferase activity"/>
    <property type="evidence" value="ECO:0007669"/>
    <property type="project" value="UniProtKB-UniRule"/>
</dbReference>
<dbReference type="GO" id="GO:0008360">
    <property type="term" value="P:regulation of cell shape"/>
    <property type="evidence" value="ECO:0007669"/>
    <property type="project" value="UniProtKB-KW"/>
</dbReference>